<organism evidence="3 4">
    <name type="scientific">Panagrellus redivivus</name>
    <name type="common">Microworm</name>
    <dbReference type="NCBI Taxonomy" id="6233"/>
    <lineage>
        <taxon>Eukaryota</taxon>
        <taxon>Metazoa</taxon>
        <taxon>Ecdysozoa</taxon>
        <taxon>Nematoda</taxon>
        <taxon>Chromadorea</taxon>
        <taxon>Rhabditida</taxon>
        <taxon>Tylenchina</taxon>
        <taxon>Panagrolaimomorpha</taxon>
        <taxon>Panagrolaimoidea</taxon>
        <taxon>Panagrolaimidae</taxon>
        <taxon>Panagrellus</taxon>
    </lineage>
</organism>
<feature type="chain" id="PRO_5028893010" evidence="2">
    <location>
        <begin position="24"/>
        <end position="213"/>
    </location>
</feature>
<feature type="compositionally biased region" description="Polar residues" evidence="1">
    <location>
        <begin position="72"/>
        <end position="98"/>
    </location>
</feature>
<dbReference type="AlphaFoldDB" id="A0A7E4V8C4"/>
<reference evidence="4" key="2">
    <citation type="submission" date="2020-10" db="UniProtKB">
        <authorList>
            <consortium name="WormBaseParasite"/>
        </authorList>
    </citation>
    <scope>IDENTIFICATION</scope>
</reference>
<feature type="compositionally biased region" description="Basic and acidic residues" evidence="1">
    <location>
        <begin position="124"/>
        <end position="135"/>
    </location>
</feature>
<evidence type="ECO:0000256" key="1">
    <source>
        <dbReference type="SAM" id="MobiDB-lite"/>
    </source>
</evidence>
<proteinExistence type="predicted"/>
<feature type="region of interest" description="Disordered" evidence="1">
    <location>
        <begin position="177"/>
        <end position="196"/>
    </location>
</feature>
<evidence type="ECO:0000256" key="2">
    <source>
        <dbReference type="SAM" id="SignalP"/>
    </source>
</evidence>
<feature type="signal peptide" evidence="2">
    <location>
        <begin position="1"/>
        <end position="23"/>
    </location>
</feature>
<accession>A0A7E4V8C4</accession>
<feature type="compositionally biased region" description="Basic and acidic residues" evidence="1">
    <location>
        <begin position="100"/>
        <end position="110"/>
    </location>
</feature>
<feature type="region of interest" description="Disordered" evidence="1">
    <location>
        <begin position="72"/>
        <end position="170"/>
    </location>
</feature>
<name>A0A7E4V8C4_PANRE</name>
<reference evidence="3" key="1">
    <citation type="journal article" date="2013" name="Genetics">
        <title>The draft genome and transcriptome of Panagrellus redivivus are shaped by the harsh demands of a free-living lifestyle.</title>
        <authorList>
            <person name="Srinivasan J."/>
            <person name="Dillman A.R."/>
            <person name="Macchietto M.G."/>
            <person name="Heikkinen L."/>
            <person name="Lakso M."/>
            <person name="Fracchia K.M."/>
            <person name="Antoshechkin I."/>
            <person name="Mortazavi A."/>
            <person name="Wong G."/>
            <person name="Sternberg P.W."/>
        </authorList>
    </citation>
    <scope>NUCLEOTIDE SEQUENCE [LARGE SCALE GENOMIC DNA]</scope>
    <source>
        <strain evidence="3">MT8872</strain>
    </source>
</reference>
<feature type="compositionally biased region" description="Basic and acidic residues" evidence="1">
    <location>
        <begin position="153"/>
        <end position="163"/>
    </location>
</feature>
<protein>
    <submittedName>
        <fullName evidence="4">Secreted protein</fullName>
    </submittedName>
</protein>
<evidence type="ECO:0000313" key="4">
    <source>
        <dbReference type="WBParaSite" id="Pan_g17439.t1"/>
    </source>
</evidence>
<dbReference type="Proteomes" id="UP000492821">
    <property type="component" value="Unassembled WGS sequence"/>
</dbReference>
<evidence type="ECO:0000313" key="3">
    <source>
        <dbReference type="Proteomes" id="UP000492821"/>
    </source>
</evidence>
<sequence length="213" mass="22637">MEYRKRFYVLIFTLGLMATVTLGAPISTSDDPFEVEENSTIQQGDIVEHADSDISADVNETLKAVETGLEAVSNSTTDLASELASNDSESDESVNPQARDTADHHEDKSQPKPTENTSESDSDADAHESSGHEEVPEPTEAASILDDSPQNDDPDHHEDHPTSDPDSESVANLIADRQTAEAGAAAEQREPSTASATTLTSALLLGAMALFVA</sequence>
<keyword evidence="2" id="KW-0732">Signal</keyword>
<dbReference type="WBParaSite" id="Pan_g17439.t1">
    <property type="protein sequence ID" value="Pan_g17439.t1"/>
    <property type="gene ID" value="Pan_g17439"/>
</dbReference>
<keyword evidence="3" id="KW-1185">Reference proteome</keyword>